<keyword evidence="5" id="KW-1185">Reference proteome</keyword>
<dbReference type="Proteomes" id="UP000051952">
    <property type="component" value="Unassembled WGS sequence"/>
</dbReference>
<dbReference type="Pfam" id="PF12796">
    <property type="entry name" value="Ank_2"/>
    <property type="match status" value="1"/>
</dbReference>
<gene>
    <name evidence="4" type="ORF">BSAL_63710</name>
</gene>
<dbReference type="PANTHER" id="PTHR13382:SF69">
    <property type="entry name" value="FI18408P1"/>
    <property type="match status" value="1"/>
</dbReference>
<reference evidence="5" key="1">
    <citation type="submission" date="2015-09" db="EMBL/GenBank/DDBJ databases">
        <authorList>
            <consortium name="Pathogen Informatics"/>
        </authorList>
    </citation>
    <scope>NUCLEOTIDE SEQUENCE [LARGE SCALE GENOMIC DNA]</scope>
    <source>
        <strain evidence="5">Lake Konstanz</strain>
    </source>
</reference>
<dbReference type="PROSITE" id="PS50297">
    <property type="entry name" value="ANK_REP_REGION"/>
    <property type="match status" value="1"/>
</dbReference>
<dbReference type="InterPro" id="IPR002110">
    <property type="entry name" value="Ankyrin_rpt"/>
</dbReference>
<evidence type="ECO:0000259" key="3">
    <source>
        <dbReference type="Pfam" id="PF25372"/>
    </source>
</evidence>
<protein>
    <submittedName>
        <fullName evidence="4">Receptor-type protein kinase, putative</fullName>
    </submittedName>
</protein>
<sequence>KITDAGVDRITTFTLLQDLDLRGCSNITDAGLHHIAALTQLQHLHLSRCDKITDVGVEHIANLTQLRHLDLSWCNTITDAGVDRITTFTLLQDLDLRGCSNITDAGLHHIAALKHLEHLNFTTCDKLANVGAHRVLNLNNCVDITDPESHFFATLSVKPLEMSQLFYLNDKPAIQNSIYRSHYPMLNRIENESLYQQREQKCLGFEINDESPTETETHPQEVAHSWFNDDLFATTMLRPEMDQQLVVEEPAIDHVDDDGETALMRAAKAGDCKKIEELVQRNANVNYAHRRSKKTALFLAVEKR</sequence>
<feature type="non-terminal residue" evidence="4">
    <location>
        <position position="304"/>
    </location>
</feature>
<feature type="non-terminal residue" evidence="4">
    <location>
        <position position="1"/>
    </location>
</feature>
<proteinExistence type="predicted"/>
<feature type="repeat" description="ANK" evidence="2">
    <location>
        <begin position="258"/>
        <end position="290"/>
    </location>
</feature>
<accession>A0A0S4IMZ8</accession>
<dbReference type="Gene3D" id="1.25.40.20">
    <property type="entry name" value="Ankyrin repeat-containing domain"/>
    <property type="match status" value="1"/>
</dbReference>
<keyword evidence="2" id="KW-0040">ANK repeat</keyword>
<name>A0A0S4IMZ8_BODSA</name>
<dbReference type="InterPro" id="IPR050648">
    <property type="entry name" value="F-box_LRR-repeat"/>
</dbReference>
<dbReference type="Pfam" id="PF13516">
    <property type="entry name" value="LRR_6"/>
    <property type="match status" value="1"/>
</dbReference>
<dbReference type="PANTHER" id="PTHR13382">
    <property type="entry name" value="MITOCHONDRIAL ATP SYNTHASE COUPLING FACTOR B"/>
    <property type="match status" value="1"/>
</dbReference>
<dbReference type="EMBL" id="CYKH01000358">
    <property type="protein sequence ID" value="CUF57042.1"/>
    <property type="molecule type" value="Genomic_DNA"/>
</dbReference>
<keyword evidence="4" id="KW-0675">Receptor</keyword>
<dbReference type="Gene3D" id="3.80.10.10">
    <property type="entry name" value="Ribonuclease Inhibitor"/>
    <property type="match status" value="2"/>
</dbReference>
<dbReference type="PROSITE" id="PS50088">
    <property type="entry name" value="ANK_REPEAT"/>
    <property type="match status" value="1"/>
</dbReference>
<dbReference type="AlphaFoldDB" id="A0A0S4IMZ8"/>
<dbReference type="InterPro" id="IPR032675">
    <property type="entry name" value="LRR_dom_sf"/>
</dbReference>
<dbReference type="InterPro" id="IPR057207">
    <property type="entry name" value="FBXL15_LRR"/>
</dbReference>
<organism evidence="4 5">
    <name type="scientific">Bodo saltans</name>
    <name type="common">Flagellated protozoan</name>
    <dbReference type="NCBI Taxonomy" id="75058"/>
    <lineage>
        <taxon>Eukaryota</taxon>
        <taxon>Discoba</taxon>
        <taxon>Euglenozoa</taxon>
        <taxon>Kinetoplastea</taxon>
        <taxon>Metakinetoplastina</taxon>
        <taxon>Eubodonida</taxon>
        <taxon>Bodonidae</taxon>
        <taxon>Bodo</taxon>
    </lineage>
</organism>
<dbReference type="GO" id="GO:0016301">
    <property type="term" value="F:kinase activity"/>
    <property type="evidence" value="ECO:0007669"/>
    <property type="project" value="UniProtKB-KW"/>
</dbReference>
<dbReference type="SMART" id="SM00248">
    <property type="entry name" value="ANK"/>
    <property type="match status" value="1"/>
</dbReference>
<dbReference type="SUPFAM" id="SSF52047">
    <property type="entry name" value="RNI-like"/>
    <property type="match status" value="1"/>
</dbReference>
<dbReference type="SUPFAM" id="SSF48403">
    <property type="entry name" value="Ankyrin repeat"/>
    <property type="match status" value="1"/>
</dbReference>
<feature type="domain" description="F-box/LRR-repeat protein 15-like leucin rich repeat" evidence="3">
    <location>
        <begin position="10"/>
        <end position="82"/>
    </location>
</feature>
<dbReference type="Pfam" id="PF25372">
    <property type="entry name" value="DUF7885"/>
    <property type="match status" value="1"/>
</dbReference>
<evidence type="ECO:0000256" key="2">
    <source>
        <dbReference type="PROSITE-ProRule" id="PRU00023"/>
    </source>
</evidence>
<dbReference type="InterPro" id="IPR001611">
    <property type="entry name" value="Leu-rich_rpt"/>
</dbReference>
<dbReference type="InterPro" id="IPR036770">
    <property type="entry name" value="Ankyrin_rpt-contain_sf"/>
</dbReference>
<keyword evidence="4" id="KW-0808">Transferase</keyword>
<dbReference type="GO" id="GO:0005737">
    <property type="term" value="C:cytoplasm"/>
    <property type="evidence" value="ECO:0007669"/>
    <property type="project" value="TreeGrafter"/>
</dbReference>
<evidence type="ECO:0000256" key="1">
    <source>
        <dbReference type="ARBA" id="ARBA00022786"/>
    </source>
</evidence>
<keyword evidence="1" id="KW-0833">Ubl conjugation pathway</keyword>
<dbReference type="VEuPathDB" id="TriTrypDB:BSAL_63710"/>
<dbReference type="SMART" id="SM00367">
    <property type="entry name" value="LRR_CC"/>
    <property type="match status" value="4"/>
</dbReference>
<keyword evidence="4" id="KW-0418">Kinase</keyword>
<dbReference type="InterPro" id="IPR006553">
    <property type="entry name" value="Leu-rich_rpt_Cys-con_subtyp"/>
</dbReference>
<evidence type="ECO:0000313" key="5">
    <source>
        <dbReference type="Proteomes" id="UP000051952"/>
    </source>
</evidence>
<evidence type="ECO:0000313" key="4">
    <source>
        <dbReference type="EMBL" id="CUF57042.1"/>
    </source>
</evidence>
<dbReference type="OrthoDB" id="263256at2759"/>